<comment type="caution">
    <text evidence="2">The sequence shown here is derived from an EMBL/GenBank/DDBJ whole genome shotgun (WGS) entry which is preliminary data.</text>
</comment>
<evidence type="ECO:0000256" key="1">
    <source>
        <dbReference type="SAM" id="MobiDB-lite"/>
    </source>
</evidence>
<dbReference type="Proteomes" id="UP000275267">
    <property type="component" value="Unassembled WGS sequence"/>
</dbReference>
<gene>
    <name evidence="2" type="ORF">C2845_PM13G25710</name>
</gene>
<keyword evidence="3" id="KW-1185">Reference proteome</keyword>
<organism evidence="2 3">
    <name type="scientific">Panicum miliaceum</name>
    <name type="common">Proso millet</name>
    <name type="synonym">Broomcorn millet</name>
    <dbReference type="NCBI Taxonomy" id="4540"/>
    <lineage>
        <taxon>Eukaryota</taxon>
        <taxon>Viridiplantae</taxon>
        <taxon>Streptophyta</taxon>
        <taxon>Embryophyta</taxon>
        <taxon>Tracheophyta</taxon>
        <taxon>Spermatophyta</taxon>
        <taxon>Magnoliopsida</taxon>
        <taxon>Liliopsida</taxon>
        <taxon>Poales</taxon>
        <taxon>Poaceae</taxon>
        <taxon>PACMAD clade</taxon>
        <taxon>Panicoideae</taxon>
        <taxon>Panicodae</taxon>
        <taxon>Paniceae</taxon>
        <taxon>Panicinae</taxon>
        <taxon>Panicum</taxon>
        <taxon>Panicum sect. Panicum</taxon>
    </lineage>
</organism>
<accession>A0A3L6RJX7</accession>
<evidence type="ECO:0000313" key="3">
    <source>
        <dbReference type="Proteomes" id="UP000275267"/>
    </source>
</evidence>
<evidence type="ECO:0000313" key="2">
    <source>
        <dbReference type="EMBL" id="RLN04382.1"/>
    </source>
</evidence>
<sequence length="192" mass="21136">MPARAPTSTTVAAGKRSLPSRSPPPVPAPEAARSKQAPRERSFLNDYIFSDAMPPSPPTLDPAAEPSWAAERREPMPPPEPKNQPPQQQQPPEEVAEGKMLAVEPAPRRVATQKASRKAEGKKTRITMVTPQPVRLGDSDILRKLDETSSWRPRPRMRCPRREVPSMHAPFASSLTSNSIEMARPPLSMGRS</sequence>
<feature type="compositionally biased region" description="Basic and acidic residues" evidence="1">
    <location>
        <begin position="137"/>
        <end position="149"/>
    </location>
</feature>
<dbReference type="EMBL" id="PQIB02000008">
    <property type="protein sequence ID" value="RLN04382.1"/>
    <property type="molecule type" value="Genomic_DNA"/>
</dbReference>
<dbReference type="AlphaFoldDB" id="A0A3L6RJX7"/>
<name>A0A3L6RJX7_PANMI</name>
<feature type="compositionally biased region" description="Polar residues" evidence="1">
    <location>
        <begin position="1"/>
        <end position="11"/>
    </location>
</feature>
<proteinExistence type="predicted"/>
<feature type="region of interest" description="Disordered" evidence="1">
    <location>
        <begin position="1"/>
        <end position="192"/>
    </location>
</feature>
<dbReference type="STRING" id="4540.A0A3L6RJX7"/>
<reference evidence="3" key="1">
    <citation type="journal article" date="2019" name="Nat. Commun.">
        <title>The genome of broomcorn millet.</title>
        <authorList>
            <person name="Zou C."/>
            <person name="Miki D."/>
            <person name="Li D."/>
            <person name="Tang Q."/>
            <person name="Xiao L."/>
            <person name="Rajput S."/>
            <person name="Deng P."/>
            <person name="Jia W."/>
            <person name="Huang R."/>
            <person name="Zhang M."/>
            <person name="Sun Y."/>
            <person name="Hu J."/>
            <person name="Fu X."/>
            <person name="Schnable P.S."/>
            <person name="Li F."/>
            <person name="Zhang H."/>
            <person name="Feng B."/>
            <person name="Zhu X."/>
            <person name="Liu R."/>
            <person name="Schnable J.C."/>
            <person name="Zhu J.-K."/>
            <person name="Zhang H."/>
        </authorList>
    </citation>
    <scope>NUCLEOTIDE SEQUENCE [LARGE SCALE GENOMIC DNA]</scope>
</reference>
<protein>
    <submittedName>
        <fullName evidence="2">Uncharacterized protein</fullName>
    </submittedName>
</protein>